<dbReference type="InterPro" id="IPR018062">
    <property type="entry name" value="HTH_AraC-typ_CS"/>
</dbReference>
<dbReference type="RefSeq" id="WP_184221319.1">
    <property type="nucleotide sequence ID" value="NZ_JACHIP010000006.1"/>
</dbReference>
<dbReference type="GO" id="GO:0043565">
    <property type="term" value="F:sequence-specific DNA binding"/>
    <property type="evidence" value="ECO:0007669"/>
    <property type="project" value="InterPro"/>
</dbReference>
<keyword evidence="1" id="KW-0805">Transcription regulation</keyword>
<dbReference type="SMART" id="SM00342">
    <property type="entry name" value="HTH_ARAC"/>
    <property type="match status" value="1"/>
</dbReference>
<dbReference type="PANTHER" id="PTHR46796:SF14">
    <property type="entry name" value="TRANSCRIPTIONAL REGULATORY PROTEIN"/>
    <property type="match status" value="1"/>
</dbReference>
<protein>
    <submittedName>
        <fullName evidence="5">AraC-like DNA-binding protein</fullName>
    </submittedName>
</protein>
<dbReference type="PROSITE" id="PS00041">
    <property type="entry name" value="HTH_ARAC_FAMILY_1"/>
    <property type="match status" value="1"/>
</dbReference>
<keyword evidence="6" id="KW-1185">Reference proteome</keyword>
<keyword evidence="3" id="KW-0804">Transcription</keyword>
<reference evidence="5 6" key="1">
    <citation type="submission" date="2020-08" db="EMBL/GenBank/DDBJ databases">
        <title>Genomic Encyclopedia of Type Strains, Phase IV (KMG-V): Genome sequencing to study the core and pangenomes of soil and plant-associated prokaryotes.</title>
        <authorList>
            <person name="Whitman W."/>
        </authorList>
    </citation>
    <scope>NUCLEOTIDE SEQUENCE [LARGE SCALE GENOMIC DNA]</scope>
    <source>
        <strain evidence="5 6">M8UP14</strain>
    </source>
</reference>
<dbReference type="PROSITE" id="PS01124">
    <property type="entry name" value="HTH_ARAC_FAMILY_2"/>
    <property type="match status" value="1"/>
</dbReference>
<dbReference type="EMBL" id="JACHIP010000006">
    <property type="protein sequence ID" value="MBB5059637.1"/>
    <property type="molecule type" value="Genomic_DNA"/>
</dbReference>
<dbReference type="InterPro" id="IPR009057">
    <property type="entry name" value="Homeodomain-like_sf"/>
</dbReference>
<dbReference type="InterPro" id="IPR018060">
    <property type="entry name" value="HTH_AraC"/>
</dbReference>
<dbReference type="PANTHER" id="PTHR46796">
    <property type="entry name" value="HTH-TYPE TRANSCRIPTIONAL ACTIVATOR RHAS-RELATED"/>
    <property type="match status" value="1"/>
</dbReference>
<evidence type="ECO:0000259" key="4">
    <source>
        <dbReference type="PROSITE" id="PS01124"/>
    </source>
</evidence>
<proteinExistence type="predicted"/>
<dbReference type="SUPFAM" id="SSF46689">
    <property type="entry name" value="Homeodomain-like"/>
    <property type="match status" value="2"/>
</dbReference>
<accession>A0A7W7ZGY4</accession>
<dbReference type="Gene3D" id="1.10.10.60">
    <property type="entry name" value="Homeodomain-like"/>
    <property type="match status" value="2"/>
</dbReference>
<evidence type="ECO:0000256" key="1">
    <source>
        <dbReference type="ARBA" id="ARBA00023015"/>
    </source>
</evidence>
<dbReference type="Proteomes" id="UP000540989">
    <property type="component" value="Unassembled WGS sequence"/>
</dbReference>
<evidence type="ECO:0000256" key="2">
    <source>
        <dbReference type="ARBA" id="ARBA00023125"/>
    </source>
</evidence>
<dbReference type="Pfam" id="PF12833">
    <property type="entry name" value="HTH_18"/>
    <property type="match status" value="1"/>
</dbReference>
<dbReference type="GO" id="GO:0003700">
    <property type="term" value="F:DNA-binding transcription factor activity"/>
    <property type="evidence" value="ECO:0007669"/>
    <property type="project" value="InterPro"/>
</dbReference>
<evidence type="ECO:0000313" key="6">
    <source>
        <dbReference type="Proteomes" id="UP000540989"/>
    </source>
</evidence>
<dbReference type="AlphaFoldDB" id="A0A7W7ZGY4"/>
<dbReference type="PRINTS" id="PR00032">
    <property type="entry name" value="HTHARAC"/>
</dbReference>
<gene>
    <name evidence="5" type="ORF">HDF16_004363</name>
</gene>
<name>A0A7W7ZGY4_9BACT</name>
<feature type="domain" description="HTH araC/xylS-type" evidence="4">
    <location>
        <begin position="1"/>
        <end position="92"/>
    </location>
</feature>
<dbReference type="InterPro" id="IPR020449">
    <property type="entry name" value="Tscrpt_reg_AraC-type_HTH"/>
</dbReference>
<dbReference type="InterPro" id="IPR050204">
    <property type="entry name" value="AraC_XylS_family_regulators"/>
</dbReference>
<comment type="caution">
    <text evidence="5">The sequence shown here is derived from an EMBL/GenBank/DDBJ whole genome shotgun (WGS) entry which is preliminary data.</text>
</comment>
<sequence length="95" mass="10498">MANIDGDISLAELAAECQLSASHFARAFKGSTGKSPHRWLIEQRVGRSKVLLSKRELALADIALECGFSEQATFSRTFKREVGTSPGAWRRLYQA</sequence>
<evidence type="ECO:0000256" key="3">
    <source>
        <dbReference type="ARBA" id="ARBA00023163"/>
    </source>
</evidence>
<evidence type="ECO:0000313" key="5">
    <source>
        <dbReference type="EMBL" id="MBB5059637.1"/>
    </source>
</evidence>
<keyword evidence="2 5" id="KW-0238">DNA-binding</keyword>
<organism evidence="5 6">
    <name type="scientific">Granulicella aggregans</name>
    <dbReference type="NCBI Taxonomy" id="474949"/>
    <lineage>
        <taxon>Bacteria</taxon>
        <taxon>Pseudomonadati</taxon>
        <taxon>Acidobacteriota</taxon>
        <taxon>Terriglobia</taxon>
        <taxon>Terriglobales</taxon>
        <taxon>Acidobacteriaceae</taxon>
        <taxon>Granulicella</taxon>
    </lineage>
</organism>